<reference evidence="2 3" key="2">
    <citation type="submission" date="2018-11" db="EMBL/GenBank/DDBJ databases">
        <title>Genomic Encyclopedia of Type Strains, Phase IV (KMG-IV): sequencing the most valuable type-strain genomes for metagenomic binning, comparative biology and taxonomic classification.</title>
        <authorList>
            <person name="Goeker M."/>
        </authorList>
    </citation>
    <scope>NUCLEOTIDE SEQUENCE [LARGE SCALE GENOMIC DNA]</scope>
    <source>
        <strain evidence="2 3">DSM 27783</strain>
    </source>
</reference>
<evidence type="ECO:0000313" key="2">
    <source>
        <dbReference type="EMBL" id="ROR38919.1"/>
    </source>
</evidence>
<sequence>MKKHRVGEICFYVEIDNIITKAMVNFLKYMEKNDSYGFLFYRILDSKKLRFYGKFEEINELLDKSKFYFFFLNDTEESYFNKIYSDIESFENYIMGFHKIDNETYVFEIID</sequence>
<reference evidence="1" key="3">
    <citation type="submission" date="2019-06" db="EMBL/GenBank/DDBJ databases">
        <title>A comparative analysis of the Nautiliaceae.</title>
        <authorList>
            <person name="Grosche A."/>
            <person name="Smedile F."/>
            <person name="Vetriani C."/>
        </authorList>
    </citation>
    <scope>NUCLEOTIDE SEQUENCE</scope>
    <source>
        <strain evidence="1">TB6</strain>
    </source>
</reference>
<name>A0AAJ4RBM5_9BACT</name>
<dbReference type="Proteomes" id="UP000298805">
    <property type="component" value="Chromosome"/>
</dbReference>
<dbReference type="RefSeq" id="WP_123353209.1">
    <property type="nucleotide sequence ID" value="NZ_CP027432.2"/>
</dbReference>
<gene>
    <name evidence="1" type="ORF">C6V80_00405</name>
    <name evidence="2" type="ORF">EDC58_1834</name>
</gene>
<evidence type="ECO:0000313" key="1">
    <source>
        <dbReference type="EMBL" id="QCI27480.1"/>
    </source>
</evidence>
<accession>A0AAJ4RBM5</accession>
<dbReference type="AlphaFoldDB" id="A0AAJ4RBM5"/>
<dbReference type="Proteomes" id="UP000272781">
    <property type="component" value="Unassembled WGS sequence"/>
</dbReference>
<dbReference type="EMBL" id="RJVK01000005">
    <property type="protein sequence ID" value="ROR38919.1"/>
    <property type="molecule type" value="Genomic_DNA"/>
</dbReference>
<dbReference type="EMBL" id="CP027432">
    <property type="protein sequence ID" value="QCI27480.1"/>
    <property type="molecule type" value="Genomic_DNA"/>
</dbReference>
<proteinExistence type="predicted"/>
<evidence type="ECO:0000313" key="4">
    <source>
        <dbReference type="Proteomes" id="UP000298805"/>
    </source>
</evidence>
<protein>
    <submittedName>
        <fullName evidence="2">Uncharacterized protein</fullName>
    </submittedName>
</protein>
<keyword evidence="4" id="KW-1185">Reference proteome</keyword>
<organism evidence="2 3">
    <name type="scientific">Caminibacter pacificus</name>
    <dbReference type="NCBI Taxonomy" id="1424653"/>
    <lineage>
        <taxon>Bacteria</taxon>
        <taxon>Pseudomonadati</taxon>
        <taxon>Campylobacterota</taxon>
        <taxon>Epsilonproteobacteria</taxon>
        <taxon>Nautiliales</taxon>
        <taxon>Nautiliaceae</taxon>
        <taxon>Caminibacter</taxon>
    </lineage>
</organism>
<evidence type="ECO:0000313" key="3">
    <source>
        <dbReference type="Proteomes" id="UP000272781"/>
    </source>
</evidence>
<reference evidence="4" key="1">
    <citation type="submission" date="2018-03" db="EMBL/GenBank/DDBJ databases">
        <title>A comparative analysis of the Nautiliaceae.</title>
        <authorList>
            <person name="Grosche A."/>
            <person name="Smedile F."/>
            <person name="Vetriani C."/>
        </authorList>
    </citation>
    <scope>NUCLEOTIDE SEQUENCE [LARGE SCALE GENOMIC DNA]</scope>
    <source>
        <strain evidence="4">TB6</strain>
    </source>
</reference>